<evidence type="ECO:0000313" key="5">
    <source>
        <dbReference type="EMBL" id="KAJ5073940.1"/>
    </source>
</evidence>
<dbReference type="EMBL" id="JAPDFW010000071">
    <property type="protein sequence ID" value="KAJ5073940.1"/>
    <property type="molecule type" value="Genomic_DNA"/>
</dbReference>
<evidence type="ECO:0000313" key="6">
    <source>
        <dbReference type="Proteomes" id="UP001149090"/>
    </source>
</evidence>
<comment type="caution">
    <text evidence="5">The sequence shown here is derived from an EMBL/GenBank/DDBJ whole genome shotgun (WGS) entry which is preliminary data.</text>
</comment>
<dbReference type="InterPro" id="IPR026847">
    <property type="entry name" value="VPS13"/>
</dbReference>
<feature type="domain" description="Chorein N-terminal" evidence="4">
    <location>
        <begin position="1"/>
        <end position="435"/>
    </location>
</feature>
<dbReference type="Proteomes" id="UP001149090">
    <property type="component" value="Unassembled WGS sequence"/>
</dbReference>
<evidence type="ECO:0000256" key="3">
    <source>
        <dbReference type="SAM" id="MobiDB-lite"/>
    </source>
</evidence>
<feature type="region of interest" description="Disordered" evidence="3">
    <location>
        <begin position="105"/>
        <end position="157"/>
    </location>
</feature>
<proteinExistence type="inferred from homology"/>
<evidence type="ECO:0000259" key="4">
    <source>
        <dbReference type="Pfam" id="PF12624"/>
    </source>
</evidence>
<dbReference type="PANTHER" id="PTHR16166">
    <property type="entry name" value="VACUOLAR PROTEIN SORTING-ASSOCIATED PROTEIN VPS13"/>
    <property type="match status" value="1"/>
</dbReference>
<name>A0A9Q0LMP6_ANAIG</name>
<dbReference type="InterPro" id="IPR026854">
    <property type="entry name" value="VPS13_N"/>
</dbReference>
<dbReference type="GO" id="GO:0006623">
    <property type="term" value="P:protein targeting to vacuole"/>
    <property type="evidence" value="ECO:0007669"/>
    <property type="project" value="TreeGrafter"/>
</dbReference>
<dbReference type="Pfam" id="PF12624">
    <property type="entry name" value="VPS13_N"/>
    <property type="match status" value="1"/>
</dbReference>
<evidence type="ECO:0000256" key="2">
    <source>
        <dbReference type="ARBA" id="ARBA00022448"/>
    </source>
</evidence>
<dbReference type="PANTHER" id="PTHR16166:SF93">
    <property type="entry name" value="INTERMEMBRANE LIPID TRANSFER PROTEIN VPS13"/>
    <property type="match status" value="1"/>
</dbReference>
<protein>
    <recommendedName>
        <fullName evidence="4">Chorein N-terminal domain-containing protein</fullName>
    </recommendedName>
</protein>
<feature type="compositionally biased region" description="Basic residues" evidence="3">
    <location>
        <begin position="138"/>
        <end position="154"/>
    </location>
</feature>
<evidence type="ECO:0000256" key="1">
    <source>
        <dbReference type="ARBA" id="ARBA00006545"/>
    </source>
</evidence>
<keyword evidence="6" id="KW-1185">Reference proteome</keyword>
<feature type="compositionally biased region" description="Basic and acidic residues" evidence="3">
    <location>
        <begin position="114"/>
        <end position="137"/>
    </location>
</feature>
<sequence>MLKLIITSILNKYLKQYIRLNRDQLKIKYLQGDVSLQNIEIKKNALDFLSLPLEIKNGFVGSLHACFPWNNLNSEQTIIELKKVYIIGKPKQNFQIKLKDPKKIQMKKNQKLANWDKEKETKIKQEKKNQKLEEKEKRKQNKNKNNKNKNKNKNNRKEKLSALAKVNRNIRVSIVDFYLGYEGELNGINFSFGMQFDELTAESADLDWNPQLITKETEFINKIIHFKQFSIFCDLLPQNQQTHLFNSQNFLQSIEERKKRNHQYIIKKMDLSVKLHYKLDEYPVLLTKKQPKYTFNVDLADLIININKIQLNLFLQIYDLTLRLWKKEKYKDIPIPSKKPIASNNDISKNWWKYIFDCAKRNLPQYKTGGNAHQFFQKLKDQREYISLYKEKLKLSKKKWRKSESSKKIRILEEKLSYELIILFRFLAESNSNSNSDSNSDSNSESNLKDYSLVESIQDYRKTMKIQQKELPEDYEYSISKISLGNLQILLINQETNSKKVQNLISLQIQSFSSEILFRSRSNTSTLMIQSIRILDLFTKNTLYKEIIYPKMNNSTDKLITLVFKTYIPEAEPFYSISIDSNPLVAIYNPLLFSQILNFFTFIDESVILRSLQKQSLRKNP</sequence>
<organism evidence="5 6">
    <name type="scientific">Anaeramoeba ignava</name>
    <name type="common">Anaerobic marine amoeba</name>
    <dbReference type="NCBI Taxonomy" id="1746090"/>
    <lineage>
        <taxon>Eukaryota</taxon>
        <taxon>Metamonada</taxon>
        <taxon>Anaeramoebidae</taxon>
        <taxon>Anaeramoeba</taxon>
    </lineage>
</organism>
<dbReference type="GO" id="GO:0045053">
    <property type="term" value="P:protein retention in Golgi apparatus"/>
    <property type="evidence" value="ECO:0007669"/>
    <property type="project" value="TreeGrafter"/>
</dbReference>
<keyword evidence="2" id="KW-0813">Transport</keyword>
<accession>A0A9Q0LMP6</accession>
<dbReference type="OrthoDB" id="428159at2759"/>
<comment type="similarity">
    <text evidence="1">Belongs to the VPS13 family.</text>
</comment>
<reference evidence="5" key="1">
    <citation type="submission" date="2022-10" db="EMBL/GenBank/DDBJ databases">
        <title>Novel sulphate-reducing endosymbionts in the free-living metamonad Anaeramoeba.</title>
        <authorList>
            <person name="Jerlstrom-Hultqvist J."/>
            <person name="Cepicka I."/>
            <person name="Gallot-Lavallee L."/>
            <person name="Salas-Leiva D."/>
            <person name="Curtis B.A."/>
            <person name="Zahonova K."/>
            <person name="Pipaliya S."/>
            <person name="Dacks J."/>
            <person name="Roger A.J."/>
        </authorList>
    </citation>
    <scope>NUCLEOTIDE SEQUENCE</scope>
    <source>
        <strain evidence="5">BMAN</strain>
    </source>
</reference>
<gene>
    <name evidence="5" type="ORF">M0811_08213</name>
</gene>
<dbReference type="AlphaFoldDB" id="A0A9Q0LMP6"/>